<dbReference type="Pfam" id="PF12791">
    <property type="entry name" value="RsgI_N"/>
    <property type="match status" value="1"/>
</dbReference>
<evidence type="ECO:0000313" key="11">
    <source>
        <dbReference type="Proteomes" id="UP001071230"/>
    </source>
</evidence>
<feature type="region of interest" description="Disordered" evidence="6">
    <location>
        <begin position="523"/>
        <end position="561"/>
    </location>
</feature>
<feature type="compositionally biased region" description="Gly residues" evidence="6">
    <location>
        <begin position="368"/>
        <end position="388"/>
    </location>
</feature>
<dbReference type="Pfam" id="PF23750">
    <property type="entry name" value="RsgI_M"/>
    <property type="match status" value="1"/>
</dbReference>
<evidence type="ECO:0000259" key="8">
    <source>
        <dbReference type="PROSITE" id="PS51849"/>
    </source>
</evidence>
<dbReference type="InterPro" id="IPR024449">
    <property type="entry name" value="Anti-sigma_RsgI_N"/>
</dbReference>
<organism evidence="9">
    <name type="scientific">Acididesulfobacillus acetoxydans</name>
    <dbReference type="NCBI Taxonomy" id="1561005"/>
    <lineage>
        <taxon>Bacteria</taxon>
        <taxon>Bacillati</taxon>
        <taxon>Bacillota</taxon>
        <taxon>Clostridia</taxon>
        <taxon>Eubacteriales</taxon>
        <taxon>Peptococcaceae</taxon>
        <taxon>Acididesulfobacillus</taxon>
    </lineage>
</organism>
<reference evidence="9" key="2">
    <citation type="submission" date="2020-01" db="EMBL/GenBank/DDBJ databases">
        <authorList>
            <person name="Hornung B."/>
        </authorList>
    </citation>
    <scope>NUCLEOTIDE SEQUENCE</scope>
    <source>
        <strain evidence="9">PacBioINE</strain>
    </source>
</reference>
<feature type="compositionally biased region" description="Gly residues" evidence="6">
    <location>
        <begin position="534"/>
        <end position="550"/>
    </location>
</feature>
<keyword evidence="11" id="KW-1185">Reference proteome</keyword>
<keyword evidence="5 7" id="KW-0472">Membrane</keyword>
<dbReference type="EMBL" id="CDGJ01000019">
    <property type="protein sequence ID" value="CEJ06268.1"/>
    <property type="molecule type" value="Genomic_DNA"/>
</dbReference>
<dbReference type="EMBL" id="LR746496">
    <property type="protein sequence ID" value="CAA7599716.1"/>
    <property type="molecule type" value="Genomic_DNA"/>
</dbReference>
<dbReference type="GO" id="GO:0005886">
    <property type="term" value="C:plasma membrane"/>
    <property type="evidence" value="ECO:0007669"/>
    <property type="project" value="UniProtKB-SubCell"/>
</dbReference>
<feature type="region of interest" description="Disordered" evidence="6">
    <location>
        <begin position="269"/>
        <end position="402"/>
    </location>
</feature>
<evidence type="ECO:0000256" key="1">
    <source>
        <dbReference type="ARBA" id="ARBA00004162"/>
    </source>
</evidence>
<protein>
    <submittedName>
        <fullName evidence="10">Anti-sigma factor N-terminus</fullName>
    </submittedName>
    <submittedName>
        <fullName evidence="9">Anti-sigma factor RsgI, N-terminal</fullName>
    </submittedName>
</protein>
<dbReference type="PROSITE" id="PS51849">
    <property type="entry name" value="RSGI_N"/>
    <property type="match status" value="1"/>
</dbReference>
<reference evidence="10" key="1">
    <citation type="submission" date="2014-11" db="EMBL/GenBank/DDBJ databases">
        <authorList>
            <person name="Hornung B.V."/>
        </authorList>
    </citation>
    <scope>NUCLEOTIDE SEQUENCE</scope>
    <source>
        <strain evidence="10">INE</strain>
    </source>
</reference>
<evidence type="ECO:0000256" key="7">
    <source>
        <dbReference type="SAM" id="Phobius"/>
    </source>
</evidence>
<evidence type="ECO:0000256" key="2">
    <source>
        <dbReference type="ARBA" id="ARBA00022475"/>
    </source>
</evidence>
<evidence type="ECO:0000256" key="4">
    <source>
        <dbReference type="ARBA" id="ARBA00022989"/>
    </source>
</evidence>
<feature type="compositionally biased region" description="Polar residues" evidence="6">
    <location>
        <begin position="551"/>
        <end position="561"/>
    </location>
</feature>
<sequence>MKTEKAVVLERSGKTCTVLTADGSFCRVRAPLAAQVGQEIEIKEARGLANRGGFRVWAAAAVLLFLALTGTWLAGGRLTGMQTKAVEQKEVPVAILSVDINPSLELQLDGQEHVLRVEALNADARTLLKGVSYQGRPGQEVLAEIVGRAQKLHFLNREHPWVLLGLAPLEGKEAALSEYHLSALAGHVAAQLDAGGNAFHVAAYQLNAAEQKQAVAQGLTPGEYALWRSAQKAGFSLTTKAMTDPAQRDRLLSEPKVQAETRSLGGVLALGQGMPNRGGGQSLSGESAATTALPRESTGRSAGKGPGLQANLPGGQVPGGTAASSGKVRGGGVPAGTIPIQAAPGGPTPGRLTPAPPVEKVPTEVGIPRGGQGNGAAGGDKTGEGGDTGPAPPQSSQGSSVQDWERFYRDFLKRIPAGGIWGEGGLSPEKWREIFEQSWQKKFGKPPDESPDESWDKALGKSLDQSLDQSLGKSLDQSLGDSLKKILGNASDKPLTKSLGNILGSKPQDPIIKALGLSHHFLDSERPPALSGGTDKGCGQHGVGQDGGTSPGQSFGFTGGD</sequence>
<feature type="compositionally biased region" description="Polar residues" evidence="6">
    <location>
        <begin position="463"/>
        <end position="475"/>
    </location>
</feature>
<evidence type="ECO:0000256" key="5">
    <source>
        <dbReference type="ARBA" id="ARBA00023136"/>
    </source>
</evidence>
<proteinExistence type="predicted"/>
<accession>A0A8S0XAD8</accession>
<evidence type="ECO:0000313" key="10">
    <source>
        <dbReference type="EMBL" id="CEJ06268.1"/>
    </source>
</evidence>
<feature type="transmembrane region" description="Helical" evidence="7">
    <location>
        <begin position="56"/>
        <end position="75"/>
    </location>
</feature>
<dbReference type="AlphaFoldDB" id="A0A8S0XAD8"/>
<evidence type="ECO:0000256" key="3">
    <source>
        <dbReference type="ARBA" id="ARBA00022692"/>
    </source>
</evidence>
<feature type="region of interest" description="Disordered" evidence="6">
    <location>
        <begin position="439"/>
        <end position="475"/>
    </location>
</feature>
<gene>
    <name evidence="9" type="ORF">DEACI_0343</name>
    <name evidence="10" type="ORF">DEACI_0716</name>
</gene>
<name>A0A8S0XAD8_9FIRM</name>
<dbReference type="Proteomes" id="UP000836597">
    <property type="component" value="Chromosome"/>
</dbReference>
<dbReference type="KEGG" id="aacx:DEACI_0343"/>
<evidence type="ECO:0000313" key="9">
    <source>
        <dbReference type="EMBL" id="CAA7599716.1"/>
    </source>
</evidence>
<keyword evidence="2" id="KW-1003">Cell membrane</keyword>
<dbReference type="InterPro" id="IPR055431">
    <property type="entry name" value="RsgI_M"/>
</dbReference>
<comment type="subcellular location">
    <subcellularLocation>
        <location evidence="1">Cell membrane</location>
        <topology evidence="1">Single-pass membrane protein</topology>
    </subcellularLocation>
</comment>
<evidence type="ECO:0000256" key="6">
    <source>
        <dbReference type="SAM" id="MobiDB-lite"/>
    </source>
</evidence>
<feature type="domain" description="RsgI N-terminal anti-sigma" evidence="8">
    <location>
        <begin position="4"/>
        <end position="51"/>
    </location>
</feature>
<keyword evidence="4 7" id="KW-1133">Transmembrane helix</keyword>
<keyword evidence="3 7" id="KW-0812">Transmembrane</keyword>
<dbReference type="Proteomes" id="UP001071230">
    <property type="component" value="Unassembled WGS sequence"/>
</dbReference>